<dbReference type="AlphaFoldDB" id="A0A843XAK4"/>
<protein>
    <submittedName>
        <fullName evidence="1">Uncharacterized protein</fullName>
    </submittedName>
</protein>
<evidence type="ECO:0000313" key="2">
    <source>
        <dbReference type="Proteomes" id="UP000652761"/>
    </source>
</evidence>
<dbReference type="Proteomes" id="UP000652761">
    <property type="component" value="Unassembled WGS sequence"/>
</dbReference>
<evidence type="ECO:0000313" key="1">
    <source>
        <dbReference type="EMBL" id="MQM16348.1"/>
    </source>
</evidence>
<name>A0A843XAK4_COLES</name>
<reference evidence="1" key="1">
    <citation type="submission" date="2017-07" db="EMBL/GenBank/DDBJ databases">
        <title>Taro Niue Genome Assembly and Annotation.</title>
        <authorList>
            <person name="Atibalentja N."/>
            <person name="Keating K."/>
            <person name="Fields C.J."/>
        </authorList>
    </citation>
    <scope>NUCLEOTIDE SEQUENCE</scope>
    <source>
        <strain evidence="1">Niue_2</strain>
        <tissue evidence="1">Leaf</tissue>
    </source>
</reference>
<organism evidence="1 2">
    <name type="scientific">Colocasia esculenta</name>
    <name type="common">Wild taro</name>
    <name type="synonym">Arum esculentum</name>
    <dbReference type="NCBI Taxonomy" id="4460"/>
    <lineage>
        <taxon>Eukaryota</taxon>
        <taxon>Viridiplantae</taxon>
        <taxon>Streptophyta</taxon>
        <taxon>Embryophyta</taxon>
        <taxon>Tracheophyta</taxon>
        <taxon>Spermatophyta</taxon>
        <taxon>Magnoliopsida</taxon>
        <taxon>Liliopsida</taxon>
        <taxon>Araceae</taxon>
        <taxon>Aroideae</taxon>
        <taxon>Colocasieae</taxon>
        <taxon>Colocasia</taxon>
    </lineage>
</organism>
<proteinExistence type="predicted"/>
<feature type="non-terminal residue" evidence="1">
    <location>
        <position position="62"/>
    </location>
</feature>
<gene>
    <name evidence="1" type="ORF">Taro_049303</name>
</gene>
<accession>A0A843XAK4</accession>
<keyword evidence="2" id="KW-1185">Reference proteome</keyword>
<sequence length="62" mass="6538">VVASAFVGVPAALASKGLVIPIEPCLQGSAPYSLQLGAFRRGSLVSDGLRRRLWHRVLLAPV</sequence>
<dbReference type="EMBL" id="NMUH01006963">
    <property type="protein sequence ID" value="MQM16348.1"/>
    <property type="molecule type" value="Genomic_DNA"/>
</dbReference>
<comment type="caution">
    <text evidence="1">The sequence shown here is derived from an EMBL/GenBank/DDBJ whole genome shotgun (WGS) entry which is preliminary data.</text>
</comment>